<proteinExistence type="predicted"/>
<protein>
    <submittedName>
        <fullName evidence="2">Uncharacterized protein</fullName>
    </submittedName>
</protein>
<dbReference type="EMBL" id="GBRH01184642">
    <property type="protein sequence ID" value="JAE13254.1"/>
    <property type="molecule type" value="Transcribed_RNA"/>
</dbReference>
<evidence type="ECO:0000256" key="1">
    <source>
        <dbReference type="SAM" id="Phobius"/>
    </source>
</evidence>
<organism evidence="2">
    <name type="scientific">Arundo donax</name>
    <name type="common">Giant reed</name>
    <name type="synonym">Donax arundinaceus</name>
    <dbReference type="NCBI Taxonomy" id="35708"/>
    <lineage>
        <taxon>Eukaryota</taxon>
        <taxon>Viridiplantae</taxon>
        <taxon>Streptophyta</taxon>
        <taxon>Embryophyta</taxon>
        <taxon>Tracheophyta</taxon>
        <taxon>Spermatophyta</taxon>
        <taxon>Magnoliopsida</taxon>
        <taxon>Liliopsida</taxon>
        <taxon>Poales</taxon>
        <taxon>Poaceae</taxon>
        <taxon>PACMAD clade</taxon>
        <taxon>Arundinoideae</taxon>
        <taxon>Arundineae</taxon>
        <taxon>Arundo</taxon>
    </lineage>
</organism>
<dbReference type="AlphaFoldDB" id="A0A0A9FPR7"/>
<evidence type="ECO:0000313" key="2">
    <source>
        <dbReference type="EMBL" id="JAE13254.1"/>
    </source>
</evidence>
<feature type="transmembrane region" description="Helical" evidence="1">
    <location>
        <begin position="21"/>
        <end position="39"/>
    </location>
</feature>
<name>A0A0A9FPR7_ARUDO</name>
<keyword evidence="1" id="KW-1133">Transmembrane helix</keyword>
<reference evidence="2" key="1">
    <citation type="submission" date="2014-09" db="EMBL/GenBank/DDBJ databases">
        <authorList>
            <person name="Magalhaes I.L.F."/>
            <person name="Oliveira U."/>
            <person name="Santos F.R."/>
            <person name="Vidigal T.H.D.A."/>
            <person name="Brescovit A.D."/>
            <person name="Santos A.J."/>
        </authorList>
    </citation>
    <scope>NUCLEOTIDE SEQUENCE</scope>
    <source>
        <tissue evidence="2">Shoot tissue taken approximately 20 cm above the soil surface</tissue>
    </source>
</reference>
<sequence>MISNLWSVMQIIMKPHFHKTTSLFTLIFFWHHIFMFLQLSE</sequence>
<reference evidence="2" key="2">
    <citation type="journal article" date="2015" name="Data Brief">
        <title>Shoot transcriptome of the giant reed, Arundo donax.</title>
        <authorList>
            <person name="Barrero R.A."/>
            <person name="Guerrero F.D."/>
            <person name="Moolhuijzen P."/>
            <person name="Goolsby J.A."/>
            <person name="Tidwell J."/>
            <person name="Bellgard S.E."/>
            <person name="Bellgard M.I."/>
        </authorList>
    </citation>
    <scope>NUCLEOTIDE SEQUENCE</scope>
    <source>
        <tissue evidence="2">Shoot tissue taken approximately 20 cm above the soil surface</tissue>
    </source>
</reference>
<accession>A0A0A9FPR7</accession>
<keyword evidence="1" id="KW-0812">Transmembrane</keyword>
<keyword evidence="1" id="KW-0472">Membrane</keyword>